<sequence length="58" mass="6584">MRAPSPKGKRSRRQEIRTFATTTNAPLELRDWLVAEQVSLVVMEGTGDYRQGAFYLLA</sequence>
<keyword evidence="2" id="KW-1185">Reference proteome</keyword>
<gene>
    <name evidence="1" type="ORF">M5I08_20055</name>
</gene>
<reference evidence="1" key="1">
    <citation type="submission" date="2022-05" db="EMBL/GenBank/DDBJ databases">
        <title>A methanotrophic Mycobacterium dominates a cave microbial ecosystem.</title>
        <authorList>
            <person name="Van Spanning R.J.M."/>
            <person name="Guan Q."/>
            <person name="Melkonian C."/>
            <person name="Gallant J."/>
            <person name="Polerecky L."/>
            <person name="Flot J.-F."/>
            <person name="Brandt B.W."/>
            <person name="Braster M."/>
            <person name="Iturbe Espinoza P."/>
            <person name="Aerts J."/>
            <person name="Meima-Franke M."/>
            <person name="Piersma S.R."/>
            <person name="Bunduc C."/>
            <person name="Ummels R."/>
            <person name="Pain A."/>
            <person name="Fleming E.J."/>
            <person name="van der Wel N."/>
            <person name="Gherman V.D."/>
            <person name="Sarbu S.M."/>
            <person name="Bodelier P.L.E."/>
            <person name="Bitter W."/>
        </authorList>
    </citation>
    <scope>NUCLEOTIDE SEQUENCE</scope>
    <source>
        <strain evidence="1">Sulfur Cave</strain>
    </source>
</reference>
<dbReference type="EMBL" id="CP097320">
    <property type="protein sequence ID" value="UQX13367.1"/>
    <property type="molecule type" value="Genomic_DNA"/>
</dbReference>
<protein>
    <submittedName>
        <fullName evidence="1">Uncharacterized protein</fullName>
    </submittedName>
</protein>
<organism evidence="1 2">
    <name type="scientific">Candidatus Mycobacterium methanotrophicum</name>
    <dbReference type="NCBI Taxonomy" id="2943498"/>
    <lineage>
        <taxon>Bacteria</taxon>
        <taxon>Bacillati</taxon>
        <taxon>Actinomycetota</taxon>
        <taxon>Actinomycetes</taxon>
        <taxon>Mycobacteriales</taxon>
        <taxon>Mycobacteriaceae</taxon>
        <taxon>Mycobacterium</taxon>
    </lineage>
</organism>
<name>A0ABY4QS57_9MYCO</name>
<evidence type="ECO:0000313" key="2">
    <source>
        <dbReference type="Proteomes" id="UP001056610"/>
    </source>
</evidence>
<dbReference type="RefSeq" id="WP_219068121.1">
    <property type="nucleotide sequence ID" value="NZ_CAJUXY010000030.1"/>
</dbReference>
<proteinExistence type="predicted"/>
<evidence type="ECO:0000313" key="1">
    <source>
        <dbReference type="EMBL" id="UQX13367.1"/>
    </source>
</evidence>
<accession>A0ABY4QS57</accession>
<dbReference type="Proteomes" id="UP001056610">
    <property type="component" value="Chromosome"/>
</dbReference>